<reference evidence="1 2" key="1">
    <citation type="journal article" date="2021" name="Nat. Commun.">
        <title>Genetic determinants of endophytism in the Arabidopsis root mycobiome.</title>
        <authorList>
            <person name="Mesny F."/>
            <person name="Miyauchi S."/>
            <person name="Thiergart T."/>
            <person name="Pickel B."/>
            <person name="Atanasova L."/>
            <person name="Karlsson M."/>
            <person name="Huettel B."/>
            <person name="Barry K.W."/>
            <person name="Haridas S."/>
            <person name="Chen C."/>
            <person name="Bauer D."/>
            <person name="Andreopoulos W."/>
            <person name="Pangilinan J."/>
            <person name="LaButti K."/>
            <person name="Riley R."/>
            <person name="Lipzen A."/>
            <person name="Clum A."/>
            <person name="Drula E."/>
            <person name="Henrissat B."/>
            <person name="Kohler A."/>
            <person name="Grigoriev I.V."/>
            <person name="Martin F.M."/>
            <person name="Hacquard S."/>
        </authorList>
    </citation>
    <scope>NUCLEOTIDE SEQUENCE [LARGE SCALE GENOMIC DNA]</scope>
    <source>
        <strain evidence="1 2">MPI-SDFR-AT-0079</strain>
    </source>
</reference>
<evidence type="ECO:0000313" key="1">
    <source>
        <dbReference type="EMBL" id="KAH6635981.1"/>
    </source>
</evidence>
<evidence type="ECO:0000313" key="2">
    <source>
        <dbReference type="Proteomes" id="UP000724584"/>
    </source>
</evidence>
<dbReference type="Proteomes" id="UP000724584">
    <property type="component" value="Unassembled WGS sequence"/>
</dbReference>
<organism evidence="1 2">
    <name type="scientific">Chaetomium tenue</name>
    <dbReference type="NCBI Taxonomy" id="1854479"/>
    <lineage>
        <taxon>Eukaryota</taxon>
        <taxon>Fungi</taxon>
        <taxon>Dikarya</taxon>
        <taxon>Ascomycota</taxon>
        <taxon>Pezizomycotina</taxon>
        <taxon>Sordariomycetes</taxon>
        <taxon>Sordariomycetidae</taxon>
        <taxon>Sordariales</taxon>
        <taxon>Chaetomiaceae</taxon>
        <taxon>Chaetomium</taxon>
    </lineage>
</organism>
<sequence>MKANPTDQTLFAWGHIVDRPMRQITNGSLCKAPESPTSIPWEASQAGTTFHGLFAESPKSFEGSSCYRPWPGIHNFYNPSTRRLQVPYPTVAGACAIIELPVLPSVELFAFHWPRLKLAQPRWLLFAILLCQSESGDSPLILVPIYGWGHDRWSRTDELMYSPSAFVLSQLTNMTQYLRLEPRRHPGPQPGDALPRRWGNTPLHDHSLETYHAAVHPIMREGIVSIPQGGTFGRLWASYFWLSPDHKEPPLGFGIVFDRDINQASLSVSLVPALLDKSEKKAPLNRDGFTWSPTSILAYGQFEVLSKKAMASPDDTWRFDTAPFPGVEVRVRKVESGFEPEDYIFLVDITIFPSNHWGTW</sequence>
<comment type="caution">
    <text evidence="1">The sequence shown here is derived from an EMBL/GenBank/DDBJ whole genome shotgun (WGS) entry which is preliminary data.</text>
</comment>
<name>A0ACB7PAW1_9PEZI</name>
<protein>
    <submittedName>
        <fullName evidence="1">Uncharacterized protein</fullName>
    </submittedName>
</protein>
<gene>
    <name evidence="1" type="ORF">F5144DRAFT_161607</name>
</gene>
<proteinExistence type="predicted"/>
<accession>A0ACB7PAW1</accession>
<keyword evidence="2" id="KW-1185">Reference proteome</keyword>
<dbReference type="EMBL" id="JAGIZQ010000003">
    <property type="protein sequence ID" value="KAH6635981.1"/>
    <property type="molecule type" value="Genomic_DNA"/>
</dbReference>